<sequence>MTTKCPACHKPGGALNADKHCTSQTCTWNKCKCGTTYDRTTGNGFGPDAHYPAEGDEAA</sequence>
<evidence type="ECO:0000313" key="2">
    <source>
        <dbReference type="Proteomes" id="UP000325735"/>
    </source>
</evidence>
<dbReference type="KEGG" id="vg:55813840"/>
<gene>
    <name evidence="1" type="primary">77</name>
    <name evidence="1" type="ORF">PBI_TRIPLEJ_77</name>
</gene>
<reference evidence="1 2" key="1">
    <citation type="submission" date="2019-07" db="EMBL/GenBank/DDBJ databases">
        <authorList>
            <person name="Stoner T.H."/>
            <person name="Garlena R.A."/>
            <person name="Russell D.A."/>
            <person name="Pope W.H."/>
            <person name="Jacobs-Sera D."/>
            <person name="Hatfull G.F."/>
        </authorList>
    </citation>
    <scope>NUCLEOTIDE SEQUENCE [LARGE SCALE GENOMIC DNA]</scope>
</reference>
<evidence type="ECO:0000313" key="1">
    <source>
        <dbReference type="EMBL" id="QFG09621.1"/>
    </source>
</evidence>
<protein>
    <submittedName>
        <fullName evidence="1">Uncharacterized protein</fullName>
    </submittedName>
</protein>
<dbReference type="RefSeq" id="YP_009884480.1">
    <property type="nucleotide sequence ID" value="NC_049470.1"/>
</dbReference>
<name>A0A5J6TFI9_9CAUD</name>
<organism evidence="1 2">
    <name type="scientific">Arthrobacter phage TripleJ</name>
    <dbReference type="NCBI Taxonomy" id="2599838"/>
    <lineage>
        <taxon>Viruses</taxon>
        <taxon>Duplodnaviria</taxon>
        <taxon>Heunggongvirae</taxon>
        <taxon>Uroviricota</taxon>
        <taxon>Caudoviricetes</taxon>
        <taxon>Triplejayvirus</taxon>
        <taxon>Triplejayvirus tripleJ</taxon>
    </lineage>
</organism>
<dbReference type="EMBL" id="MN234178">
    <property type="protein sequence ID" value="QFG09621.1"/>
    <property type="molecule type" value="Genomic_DNA"/>
</dbReference>
<dbReference type="Proteomes" id="UP000325735">
    <property type="component" value="Segment"/>
</dbReference>
<keyword evidence="2" id="KW-1185">Reference proteome</keyword>
<accession>A0A5J6TFI9</accession>
<proteinExistence type="predicted"/>
<dbReference type="GeneID" id="55813840"/>